<dbReference type="eggNOG" id="KOG4665">
    <property type="taxonomic scope" value="Eukaryota"/>
</dbReference>
<keyword evidence="11" id="KW-0066">ATP synthesis</keyword>
<dbReference type="EnsemblPlants" id="Bo01045s070.1">
    <property type="protein sequence ID" value="Bo01045s070.1"/>
    <property type="gene ID" value="Bo01045s070"/>
</dbReference>
<dbReference type="AlphaFoldDB" id="A0A0D2ZT84"/>
<dbReference type="PANTHER" id="PTHR11410">
    <property type="entry name" value="ATP SYNTHASE SUBUNIT A"/>
    <property type="match status" value="1"/>
</dbReference>
<evidence type="ECO:0000256" key="13">
    <source>
        <dbReference type="SAM" id="Phobius"/>
    </source>
</evidence>
<evidence type="ECO:0000256" key="7">
    <source>
        <dbReference type="ARBA" id="ARBA00022989"/>
    </source>
</evidence>
<evidence type="ECO:0000256" key="11">
    <source>
        <dbReference type="ARBA" id="ARBA00023310"/>
    </source>
</evidence>
<evidence type="ECO:0000256" key="8">
    <source>
        <dbReference type="ARBA" id="ARBA00023065"/>
    </source>
</evidence>
<reference evidence="14" key="1">
    <citation type="journal article" date="2014" name="Genome Biol.">
        <title>Transcriptome and methylome profiling reveals relics of genome dominance in the mesopolyploid Brassica oleracea.</title>
        <authorList>
            <person name="Parkin I.A."/>
            <person name="Koh C."/>
            <person name="Tang H."/>
            <person name="Robinson S.J."/>
            <person name="Kagale S."/>
            <person name="Clarke W.E."/>
            <person name="Town C.D."/>
            <person name="Nixon J."/>
            <person name="Krishnakumar V."/>
            <person name="Bidwell S.L."/>
            <person name="Denoeud F."/>
            <person name="Belcram H."/>
            <person name="Links M.G."/>
            <person name="Just J."/>
            <person name="Clarke C."/>
            <person name="Bender T."/>
            <person name="Huebert T."/>
            <person name="Mason A.S."/>
            <person name="Pires J.C."/>
            <person name="Barker G."/>
            <person name="Moore J."/>
            <person name="Walley P.G."/>
            <person name="Manoli S."/>
            <person name="Batley J."/>
            <person name="Edwards D."/>
            <person name="Nelson M.N."/>
            <person name="Wang X."/>
            <person name="Paterson A.H."/>
            <person name="King G."/>
            <person name="Bancroft I."/>
            <person name="Chalhoub B."/>
            <person name="Sharpe A.G."/>
        </authorList>
    </citation>
    <scope>NUCLEOTIDE SEQUENCE [LARGE SCALE GENOMIC DNA]</scope>
    <source>
        <strain evidence="14">cv. TO1000</strain>
    </source>
</reference>
<keyword evidence="8" id="KW-0406">Ion transport</keyword>
<evidence type="ECO:0000256" key="12">
    <source>
        <dbReference type="ARBA" id="ARBA00032954"/>
    </source>
</evidence>
<evidence type="ECO:0000256" key="10">
    <source>
        <dbReference type="ARBA" id="ARBA00023136"/>
    </source>
</evidence>
<comment type="subcellular location">
    <subcellularLocation>
        <location evidence="1">Membrane</location>
        <topology evidence="1">Multi-pass membrane protein</topology>
    </subcellularLocation>
</comment>
<evidence type="ECO:0000313" key="15">
    <source>
        <dbReference type="Proteomes" id="UP000032141"/>
    </source>
</evidence>
<keyword evidence="15" id="KW-1185">Reference proteome</keyword>
<evidence type="ECO:0000256" key="5">
    <source>
        <dbReference type="ARBA" id="ARBA00022692"/>
    </source>
</evidence>
<organism evidence="14 15">
    <name type="scientific">Brassica oleracea var. oleracea</name>
    <dbReference type="NCBI Taxonomy" id="109376"/>
    <lineage>
        <taxon>Eukaryota</taxon>
        <taxon>Viridiplantae</taxon>
        <taxon>Streptophyta</taxon>
        <taxon>Embryophyta</taxon>
        <taxon>Tracheophyta</taxon>
        <taxon>Spermatophyta</taxon>
        <taxon>Magnoliopsida</taxon>
        <taxon>eudicotyledons</taxon>
        <taxon>Gunneridae</taxon>
        <taxon>Pentapetalae</taxon>
        <taxon>rosids</taxon>
        <taxon>malvids</taxon>
        <taxon>Brassicales</taxon>
        <taxon>Brassicaceae</taxon>
        <taxon>Brassiceae</taxon>
        <taxon>Brassica</taxon>
    </lineage>
</organism>
<evidence type="ECO:0000256" key="1">
    <source>
        <dbReference type="ARBA" id="ARBA00004141"/>
    </source>
</evidence>
<dbReference type="HOGENOM" id="CLU_604634_0_0_1"/>
<keyword evidence="10 13" id="KW-0472">Membrane</keyword>
<dbReference type="GO" id="GO:0046933">
    <property type="term" value="F:proton-transporting ATP synthase activity, rotational mechanism"/>
    <property type="evidence" value="ECO:0007669"/>
    <property type="project" value="TreeGrafter"/>
</dbReference>
<dbReference type="Gramene" id="Bo01045s070.1">
    <property type="protein sequence ID" value="Bo01045s070.1"/>
    <property type="gene ID" value="Bo01045s070"/>
</dbReference>
<evidence type="ECO:0000313" key="14">
    <source>
        <dbReference type="EnsemblPlants" id="Bo01045s070.1"/>
    </source>
</evidence>
<sequence>MVGSENTNAAENDRINRNLLILRQTTEKEKKGSMFSNLTYLTQRLEYRFHTARVIGSNSIVGKTGRNPCFFQHDSKHGLAARMKLNDQSIGCFHLWPSSTALTPYLISRQPTYMKRRIGFSGIPRSKAAQRIGNEAQSGLRGWARLLSPYIGRGGSQVPRSKITISALVVISGIKESTKANKVDSLLSQLATGIAADLVVFLFYGLAAGRVRIESRSSPTGERQGMILLRYELAEGMKRSEACLTNGRSQLRSSSFAEEARFLLDVVGSNPISALSKGFILHHSPRRSRPRKVFEAAEAGSDNTAFLQHILDDLSENGVQSSAFKEAMNQIGLVAQSPLDQFEIVPLIPMNIGNFYFSFTNPSLFMLLTLSFFLLLIHFITKKGGGNLVPNAWQSLVELLYDFVLNLLLPLPLSRYSYHAYQLLPLPLLDGRALSGLALVLSDKNSFWNAGAD</sequence>
<dbReference type="InterPro" id="IPR045083">
    <property type="entry name" value="ATP_synth_F0_asu_bact/mt"/>
</dbReference>
<dbReference type="Proteomes" id="UP000032141">
    <property type="component" value="Unassembled WGS sequence"/>
</dbReference>
<evidence type="ECO:0000256" key="4">
    <source>
        <dbReference type="ARBA" id="ARBA00022547"/>
    </source>
</evidence>
<dbReference type="ExpressionAtlas" id="A0A0D2ZT84">
    <property type="expression patterns" value="baseline"/>
</dbReference>
<name>A0A0D2ZT84_BRAOL</name>
<keyword evidence="4" id="KW-0138">CF(0)</keyword>
<dbReference type="STRING" id="109376.A0A0D2ZT84"/>
<proteinExistence type="inferred from homology"/>
<keyword evidence="9" id="KW-0496">Mitochondrion</keyword>
<evidence type="ECO:0000256" key="2">
    <source>
        <dbReference type="ARBA" id="ARBA00006810"/>
    </source>
</evidence>
<keyword evidence="6" id="KW-0375">Hydrogen ion transport</keyword>
<comment type="similarity">
    <text evidence="2">Belongs to the ATPase A chain family.</text>
</comment>
<evidence type="ECO:0000256" key="6">
    <source>
        <dbReference type="ARBA" id="ARBA00022781"/>
    </source>
</evidence>
<evidence type="ECO:0000256" key="9">
    <source>
        <dbReference type="ARBA" id="ARBA00023128"/>
    </source>
</evidence>
<dbReference type="GO" id="GO:0045259">
    <property type="term" value="C:proton-transporting ATP synthase complex"/>
    <property type="evidence" value="ECO:0007669"/>
    <property type="project" value="UniProtKB-KW"/>
</dbReference>
<reference evidence="14" key="2">
    <citation type="submission" date="2015-06" db="UniProtKB">
        <authorList>
            <consortium name="EnsemblPlants"/>
        </authorList>
    </citation>
    <scope>IDENTIFICATION</scope>
</reference>
<keyword evidence="7 13" id="KW-1133">Transmembrane helix</keyword>
<protein>
    <recommendedName>
        <fullName evidence="12">F-ATPase protein 6</fullName>
    </recommendedName>
</protein>
<evidence type="ECO:0000256" key="3">
    <source>
        <dbReference type="ARBA" id="ARBA00022448"/>
    </source>
</evidence>
<accession>A0A0D2ZT84</accession>
<keyword evidence="3" id="KW-0813">Transport</keyword>
<keyword evidence="5 13" id="KW-0812">Transmembrane</keyword>
<feature type="transmembrane region" description="Helical" evidence="13">
    <location>
        <begin position="355"/>
        <end position="380"/>
    </location>
</feature>
<dbReference type="PANTHER" id="PTHR11410:SF0">
    <property type="entry name" value="ATP SYNTHASE SUBUNIT A"/>
    <property type="match status" value="1"/>
</dbReference>